<dbReference type="PROSITE" id="PS51257">
    <property type="entry name" value="PROKAR_LIPOPROTEIN"/>
    <property type="match status" value="1"/>
</dbReference>
<keyword evidence="1" id="KW-0732">Signal</keyword>
<dbReference type="EMBL" id="BONU01000001">
    <property type="protein sequence ID" value="GIG71767.1"/>
    <property type="molecule type" value="Genomic_DNA"/>
</dbReference>
<dbReference type="CDD" id="cd13585">
    <property type="entry name" value="PBP2_TMBP_like"/>
    <property type="match status" value="1"/>
</dbReference>
<dbReference type="Pfam" id="PF01547">
    <property type="entry name" value="SBP_bac_1"/>
    <property type="match status" value="1"/>
</dbReference>
<dbReference type="PANTHER" id="PTHR43649:SF12">
    <property type="entry name" value="DIACETYLCHITOBIOSE BINDING PROTEIN DASA"/>
    <property type="match status" value="1"/>
</dbReference>
<evidence type="ECO:0000313" key="3">
    <source>
        <dbReference type="Proteomes" id="UP000653674"/>
    </source>
</evidence>
<dbReference type="AlphaFoldDB" id="A0A8J3LHF5"/>
<gene>
    <name evidence="2" type="ORF">Pfl04_01710</name>
</gene>
<dbReference type="InterPro" id="IPR006059">
    <property type="entry name" value="SBP"/>
</dbReference>
<feature type="signal peptide" evidence="1">
    <location>
        <begin position="1"/>
        <end position="33"/>
    </location>
</feature>
<accession>A0A8J3LHF5</accession>
<protein>
    <submittedName>
        <fullName evidence="2">Sugar ABC transporter substrate-binding protein</fullName>
    </submittedName>
</protein>
<proteinExistence type="predicted"/>
<organism evidence="2 3">
    <name type="scientific">Planosporangium flavigriseum</name>
    <dbReference type="NCBI Taxonomy" id="373681"/>
    <lineage>
        <taxon>Bacteria</taxon>
        <taxon>Bacillati</taxon>
        <taxon>Actinomycetota</taxon>
        <taxon>Actinomycetes</taxon>
        <taxon>Micromonosporales</taxon>
        <taxon>Micromonosporaceae</taxon>
        <taxon>Planosporangium</taxon>
    </lineage>
</organism>
<sequence>MQKQGTRGRRSPALSLLVGAATVGLVLSGCSGAGDTGSGAGSDKTITALMVGNPQMEDIAKLTADAFTKQTGITVKFTILPENELRDKVTQDVATQGGQYDVATIGAYEAPIWAKNGWLHELSSYADSDSAYDKGDLIEPVVKSLSGEDGKLYAAPFYGESSFLMYNKEIFAAKGLTMPERATWQQVAELAAKADDKANGTAGICLRGLPGWGEMFAPLTSVVNTFGGTWFEKDWTPKVNAPEFTEAVKFYVDTVRKYGEPGASQAGFTECLNAFGQGKAAMWYDATSAAGTLEDPKASKVAGKVGYAYAPVVKTKASGWLWAWAWAMPKTTKKADNAWKFISWATSKEYEKLVGEKLGWSRLPAGKRKSTYDVPQYKDSAKSFADITLKAIEEADPVNPGVQPRPTIGVQFVDIPEFADLGTKVSQEIAACIANGTPVDQALANGQKLAEDVAKKYRK</sequence>
<dbReference type="InterPro" id="IPR050490">
    <property type="entry name" value="Bact_solute-bd_prot1"/>
</dbReference>
<evidence type="ECO:0000256" key="1">
    <source>
        <dbReference type="SAM" id="SignalP"/>
    </source>
</evidence>
<feature type="chain" id="PRO_5035243356" evidence="1">
    <location>
        <begin position="34"/>
        <end position="459"/>
    </location>
</feature>
<dbReference type="SUPFAM" id="SSF53850">
    <property type="entry name" value="Periplasmic binding protein-like II"/>
    <property type="match status" value="1"/>
</dbReference>
<dbReference type="Proteomes" id="UP000653674">
    <property type="component" value="Unassembled WGS sequence"/>
</dbReference>
<evidence type="ECO:0000313" key="2">
    <source>
        <dbReference type="EMBL" id="GIG71767.1"/>
    </source>
</evidence>
<dbReference type="Gene3D" id="3.40.190.10">
    <property type="entry name" value="Periplasmic binding protein-like II"/>
    <property type="match status" value="2"/>
</dbReference>
<name>A0A8J3LHF5_9ACTN</name>
<dbReference type="PANTHER" id="PTHR43649">
    <property type="entry name" value="ARABINOSE-BINDING PROTEIN-RELATED"/>
    <property type="match status" value="1"/>
</dbReference>
<reference evidence="2" key="1">
    <citation type="submission" date="2021-01" db="EMBL/GenBank/DDBJ databases">
        <title>Whole genome shotgun sequence of Planosporangium flavigriseum NBRC 105377.</title>
        <authorList>
            <person name="Komaki H."/>
            <person name="Tamura T."/>
        </authorList>
    </citation>
    <scope>NUCLEOTIDE SEQUENCE</scope>
    <source>
        <strain evidence="2">NBRC 105377</strain>
    </source>
</reference>
<keyword evidence="3" id="KW-1185">Reference proteome</keyword>
<comment type="caution">
    <text evidence="2">The sequence shown here is derived from an EMBL/GenBank/DDBJ whole genome shotgun (WGS) entry which is preliminary data.</text>
</comment>